<evidence type="ECO:0000313" key="2">
    <source>
        <dbReference type="Proteomes" id="UP000326659"/>
    </source>
</evidence>
<dbReference type="EMBL" id="CP043626">
    <property type="protein sequence ID" value="QEY71751.1"/>
    <property type="molecule type" value="Genomic_DNA"/>
</dbReference>
<dbReference type="RefSeq" id="WP_151187144.1">
    <property type="nucleotide sequence ID" value="NZ_CP043626.1"/>
</dbReference>
<dbReference type="OrthoDB" id="9115345at2"/>
<dbReference type="KEGG" id="pden:F1C79_08990"/>
<evidence type="ECO:0000313" key="1">
    <source>
        <dbReference type="EMBL" id="QEY71751.1"/>
    </source>
</evidence>
<protein>
    <recommendedName>
        <fullName evidence="3">TniQ family protein</fullName>
    </recommendedName>
</protein>
<accession>A0A9X7R3S3</accession>
<name>A0A9X7R3S3_PSEDE</name>
<reference evidence="1 2" key="1">
    <citation type="submission" date="2019-09" db="EMBL/GenBank/DDBJ databases">
        <title>Prosopis cineraria nodule microbiome.</title>
        <authorList>
            <person name="Chaluvadi S.R."/>
            <person name="Ali R."/>
            <person name="Wang X."/>
        </authorList>
    </citation>
    <scope>NUCLEOTIDE SEQUENCE [LARGE SCALE GENOMIC DNA]</scope>
    <source>
        <strain evidence="1 2">BG1</strain>
    </source>
</reference>
<gene>
    <name evidence="1" type="ORF">F1C79_08990</name>
</gene>
<keyword evidence="2" id="KW-1185">Reference proteome</keyword>
<sequence length="381" mass="42195">MTKFPFFASGAYPFESAWGILMNFAIFNGCSVKMAMSGVGLDDARLNFYCYEKSGGSGRLPGSVVCRSSDHFPSSYGLDRFEHKFCPECAQMGYHSVFFFFPSVGTCLVHARPLVKCCESCARIFLDANTSLEDGYVCAACGFSFPSAVLQLPFRKDPQVKMHLAKAGLGQKKWFRALSDCSEAGNRLCARMLEAISADFDEDLSSAAIQIAGVKNPFHAEAAPRSADVEVLHWTSAAAVVSQLSRSGLDDLNDTLEKACGIIERRYLSRHAECLAQVQRLMAYAAEERYVYPVCLPALAYALFRVRLGYKGGWDGSCDDLKMAGFDYVKSCARGRLWITGVSEEFFIGFYLKILGSIKRILDAQRVSISHWGRQAVYSMR</sequence>
<dbReference type="AlphaFoldDB" id="A0A9X7R3S3"/>
<proteinExistence type="predicted"/>
<dbReference type="Proteomes" id="UP000326659">
    <property type="component" value="Chromosome"/>
</dbReference>
<evidence type="ECO:0008006" key="3">
    <source>
        <dbReference type="Google" id="ProtNLM"/>
    </source>
</evidence>
<organism evidence="1 2">
    <name type="scientific">Pseudomonas denitrificans</name>
    <dbReference type="NCBI Taxonomy" id="43306"/>
    <lineage>
        <taxon>Bacteria</taxon>
        <taxon>Pseudomonadati</taxon>
        <taxon>Pseudomonadota</taxon>
        <taxon>Gammaproteobacteria</taxon>
        <taxon>Pseudomonadales</taxon>
        <taxon>Pseudomonadaceae</taxon>
        <taxon>Halopseudomonas</taxon>
    </lineage>
</organism>